<dbReference type="EMBL" id="JAKROA010000002">
    <property type="protein sequence ID" value="KAL5110063.1"/>
    <property type="molecule type" value="Genomic_DNA"/>
</dbReference>
<accession>A0ABR4QLV7</accession>
<sequence>MTDHMEAQTGLSIASDLTIDRFQDDFFGANIESGTRVVQQVVTVVSASVIVRLSTRCQSCEDLLGVIETILLAMHSRHLRFHPSILSHSTKNASTSANLKMPIRKAAEALEKECGVTSISNFVEEPD</sequence>
<proteinExistence type="predicted"/>
<keyword evidence="2" id="KW-1185">Reference proteome</keyword>
<protein>
    <submittedName>
        <fullName evidence="1">Uncharacterized protein</fullName>
    </submittedName>
</protein>
<name>A0ABR4QLV7_9CEST</name>
<evidence type="ECO:0000313" key="1">
    <source>
        <dbReference type="EMBL" id="KAL5110063.1"/>
    </source>
</evidence>
<reference evidence="1 2" key="1">
    <citation type="journal article" date="2022" name="Front. Cell. Infect. Microbiol.">
        <title>The Genomes of Two Strains of Taenia crassiceps the Animal Model for the Study of Human Cysticercosis.</title>
        <authorList>
            <person name="Bobes R.J."/>
            <person name="Estrada K."/>
            <person name="Rios-Valencia D.G."/>
            <person name="Calderon-Gallegos A."/>
            <person name="de la Torre P."/>
            <person name="Carrero J.C."/>
            <person name="Sanchez-Flores A."/>
            <person name="Laclette J.P."/>
        </authorList>
    </citation>
    <scope>NUCLEOTIDE SEQUENCE [LARGE SCALE GENOMIC DNA]</scope>
    <source>
        <strain evidence="1">WFUcys</strain>
    </source>
</reference>
<evidence type="ECO:0000313" key="2">
    <source>
        <dbReference type="Proteomes" id="UP001651158"/>
    </source>
</evidence>
<organism evidence="1 2">
    <name type="scientific">Taenia crassiceps</name>
    <dbReference type="NCBI Taxonomy" id="6207"/>
    <lineage>
        <taxon>Eukaryota</taxon>
        <taxon>Metazoa</taxon>
        <taxon>Spiralia</taxon>
        <taxon>Lophotrochozoa</taxon>
        <taxon>Platyhelminthes</taxon>
        <taxon>Cestoda</taxon>
        <taxon>Eucestoda</taxon>
        <taxon>Cyclophyllidea</taxon>
        <taxon>Taeniidae</taxon>
        <taxon>Taenia</taxon>
    </lineage>
</organism>
<gene>
    <name evidence="1" type="ORF">TcWFU_003158</name>
</gene>
<comment type="caution">
    <text evidence="1">The sequence shown here is derived from an EMBL/GenBank/DDBJ whole genome shotgun (WGS) entry which is preliminary data.</text>
</comment>
<dbReference type="Proteomes" id="UP001651158">
    <property type="component" value="Unassembled WGS sequence"/>
</dbReference>